<reference evidence="1" key="1">
    <citation type="submission" date="2019-04" db="EMBL/GenBank/DDBJ databases">
        <authorList>
            <person name="Melise S."/>
            <person name="Noan J."/>
            <person name="Okalmin O."/>
        </authorList>
    </citation>
    <scope>NUCLEOTIDE SEQUENCE</scope>
    <source>
        <strain evidence="1">FN9</strain>
    </source>
</reference>
<accession>A0A679NI75</accession>
<gene>
    <name evidence="1" type="ORF">FUG_LOCUS331652</name>
</gene>
<proteinExistence type="predicted"/>
<dbReference type="OrthoDB" id="10369061at2759"/>
<dbReference type="AlphaFoldDB" id="A0A679NI75"/>
<name>A0A679NI75_GIBZA</name>
<organism evidence="1">
    <name type="scientific">Gibberella zeae</name>
    <name type="common">Wheat head blight fungus</name>
    <name type="synonym">Fusarium graminearum</name>
    <dbReference type="NCBI Taxonomy" id="5518"/>
    <lineage>
        <taxon>Eukaryota</taxon>
        <taxon>Fungi</taxon>
        <taxon>Dikarya</taxon>
        <taxon>Ascomycota</taxon>
        <taxon>Pezizomycotina</taxon>
        <taxon>Sordariomycetes</taxon>
        <taxon>Hypocreomycetidae</taxon>
        <taxon>Hypocreales</taxon>
        <taxon>Nectriaceae</taxon>
        <taxon>Fusarium</taxon>
    </lineage>
</organism>
<evidence type="ECO:0000313" key="1">
    <source>
        <dbReference type="EMBL" id="VIO59071.1"/>
    </source>
</evidence>
<dbReference type="EMBL" id="CAAKMV010000137">
    <property type="protein sequence ID" value="VIO59071.1"/>
    <property type="molecule type" value="Genomic_DNA"/>
</dbReference>
<sequence length="64" mass="7336">MAEERCSDYRLSAASLQSYLRKTFNDDTIAVESINGHYVFNLSQGCTLTEAHKNEINALRVQRR</sequence>
<protein>
    <submittedName>
        <fullName evidence="1">Uncharacterized protein</fullName>
    </submittedName>
</protein>